<comment type="caution">
    <text evidence="1">The sequence shown here is derived from an EMBL/GenBank/DDBJ whole genome shotgun (WGS) entry which is preliminary data.</text>
</comment>
<protein>
    <submittedName>
        <fullName evidence="1">Uncharacterized protein</fullName>
    </submittedName>
</protein>
<dbReference type="RefSeq" id="WP_205279078.1">
    <property type="nucleotide sequence ID" value="NZ_JAFFPU010000028.1"/>
</dbReference>
<name>A0ABS2UDD7_9LEPT</name>
<accession>A0ABS2UDD7</accession>
<evidence type="ECO:0000313" key="2">
    <source>
        <dbReference type="Proteomes" id="UP000724686"/>
    </source>
</evidence>
<organism evidence="1 2">
    <name type="scientific">Leptospira ainlahdjerensis</name>
    <dbReference type="NCBI Taxonomy" id="2810033"/>
    <lineage>
        <taxon>Bacteria</taxon>
        <taxon>Pseudomonadati</taxon>
        <taxon>Spirochaetota</taxon>
        <taxon>Spirochaetia</taxon>
        <taxon>Leptospirales</taxon>
        <taxon>Leptospiraceae</taxon>
        <taxon>Leptospira</taxon>
    </lineage>
</organism>
<evidence type="ECO:0000313" key="1">
    <source>
        <dbReference type="EMBL" id="MBM9576935.1"/>
    </source>
</evidence>
<reference evidence="1 2" key="1">
    <citation type="submission" date="2021-02" db="EMBL/GenBank/DDBJ databases">
        <title>Leptospira ainlahdjerensis sp. nov., Leptospira ainazelensis sp. nov., Leptospira abararensis sp. nov. and Leptospira chreensis sp. nov., four new species isolated from water sources in Algeria.</title>
        <authorList>
            <person name="Amara Korba A."/>
            <person name="Kainiu M."/>
            <person name="Vincent A.T."/>
            <person name="Mariet J.-F."/>
            <person name="Veyrier F.J."/>
            <person name="Goarant C."/>
            <person name="Picardeau M."/>
        </authorList>
    </citation>
    <scope>NUCLEOTIDE SEQUENCE [LARGE SCALE GENOMIC DNA]</scope>
    <source>
        <strain evidence="1 2">201903070</strain>
    </source>
</reference>
<dbReference type="EMBL" id="JAFFPU010000028">
    <property type="protein sequence ID" value="MBM9576935.1"/>
    <property type="molecule type" value="Genomic_DNA"/>
</dbReference>
<dbReference type="Proteomes" id="UP000724686">
    <property type="component" value="Unassembled WGS sequence"/>
</dbReference>
<sequence>MKIFRFSIKPAFYFLFLIGIGKLHSVETISQVRILSAESATLIKEPDSHSYVQRALKKEDLNGHPHIPGSAFFELLNFLDPTRWFDREITEDAYDVLLENVSILEGENTKRKLNFVLVRHVTRGEKKPEWSWDQGYEGFSNLKTFIIDRPAIVSQNFKNPFRVTLWYSNTPVPLSKLSKDRKDKNRFVFVGHIHIDPETSDALEKLSVRHLNFGRFGVFFGVNFLEGILSYSNPICSSNSHEK</sequence>
<gene>
    <name evidence="1" type="ORF">JWG45_07190</name>
</gene>
<proteinExistence type="predicted"/>
<keyword evidence="2" id="KW-1185">Reference proteome</keyword>